<evidence type="ECO:0000313" key="3">
    <source>
        <dbReference type="Proteomes" id="UP000195981"/>
    </source>
</evidence>
<dbReference type="SUPFAM" id="SSF109854">
    <property type="entry name" value="DinB/YfiT-like putative metalloenzymes"/>
    <property type="match status" value="1"/>
</dbReference>
<dbReference type="NCBIfam" id="NF047843">
    <property type="entry name" value="MST_Rv0443"/>
    <property type="match status" value="1"/>
</dbReference>
<dbReference type="OrthoDB" id="2363925at2"/>
<dbReference type="AlphaFoldDB" id="A0A1X6WTS5"/>
<proteinExistence type="predicted"/>
<protein>
    <recommendedName>
        <fullName evidence="1">DinB-like domain-containing protein</fullName>
    </recommendedName>
</protein>
<dbReference type="InterPro" id="IPR034660">
    <property type="entry name" value="DinB/YfiT-like"/>
</dbReference>
<evidence type="ECO:0000313" key="2">
    <source>
        <dbReference type="EMBL" id="SLM88369.1"/>
    </source>
</evidence>
<dbReference type="Pfam" id="PF12867">
    <property type="entry name" value="DinB_2"/>
    <property type="match status" value="1"/>
</dbReference>
<feature type="domain" description="DinB-like" evidence="1">
    <location>
        <begin position="13"/>
        <end position="159"/>
    </location>
</feature>
<name>A0A1X6WTS5_9MICO</name>
<gene>
    <name evidence="2" type="ORF">FM110_01695</name>
</gene>
<dbReference type="Proteomes" id="UP000195981">
    <property type="component" value="Unassembled WGS sequence"/>
</dbReference>
<reference evidence="2 3" key="1">
    <citation type="submission" date="2017-02" db="EMBL/GenBank/DDBJ databases">
        <authorList>
            <person name="Peterson S.W."/>
        </authorList>
    </citation>
    <scope>NUCLEOTIDE SEQUENCE [LARGE SCALE GENOMIC DNA]</scope>
    <source>
        <strain evidence="2 3">CIP104813</strain>
    </source>
</reference>
<keyword evidence="3" id="KW-1185">Reference proteome</keyword>
<evidence type="ECO:0000259" key="1">
    <source>
        <dbReference type="Pfam" id="PF12867"/>
    </source>
</evidence>
<accession>A0A1X6WTS5</accession>
<dbReference type="EMBL" id="FWFG01000014">
    <property type="protein sequence ID" value="SLM88369.1"/>
    <property type="molecule type" value="Genomic_DNA"/>
</dbReference>
<dbReference type="RefSeq" id="WP_087102064.1">
    <property type="nucleotide sequence ID" value="NZ_FWFG01000014.1"/>
</dbReference>
<dbReference type="Gene3D" id="1.20.120.450">
    <property type="entry name" value="dinb family like domain"/>
    <property type="match status" value="1"/>
</dbReference>
<organism evidence="2 3">
    <name type="scientific">Brachybacterium nesterenkovii</name>
    <dbReference type="NCBI Taxonomy" id="47847"/>
    <lineage>
        <taxon>Bacteria</taxon>
        <taxon>Bacillati</taxon>
        <taxon>Actinomycetota</taxon>
        <taxon>Actinomycetes</taxon>
        <taxon>Micrococcales</taxon>
        <taxon>Dermabacteraceae</taxon>
        <taxon>Brachybacterium</taxon>
    </lineage>
</organism>
<sequence length="171" mass="18706">MNAIDILIDLADRPRQSVAHIAERLTPEVLNLHPLGHDNSIAWLLWHAAREADVQLSMLSGEEEVWTAQGFRDRLDLGEVGDGVGYGHAPEQARSIRVEDPAALVELLGAVTDAMIAYLRTLAEDDLGEIIDEAWDPPVTRGQRLVSIVDDAAQHIGQAAYVLGMDLDAQE</sequence>
<dbReference type="InterPro" id="IPR024775">
    <property type="entry name" value="DinB-like"/>
</dbReference>